<dbReference type="AlphaFoldDB" id="A0A388KZ05"/>
<dbReference type="Proteomes" id="UP000265515">
    <property type="component" value="Unassembled WGS sequence"/>
</dbReference>
<keyword evidence="2" id="KW-1185">Reference proteome</keyword>
<comment type="caution">
    <text evidence="1">The sequence shown here is derived from an EMBL/GenBank/DDBJ whole genome shotgun (WGS) entry which is preliminary data.</text>
</comment>
<reference evidence="1 2" key="1">
    <citation type="journal article" date="2018" name="Cell">
        <title>The Chara Genome: Secondary Complexity and Implications for Plant Terrestrialization.</title>
        <authorList>
            <person name="Nishiyama T."/>
            <person name="Sakayama H."/>
            <person name="Vries J.D."/>
            <person name="Buschmann H."/>
            <person name="Saint-Marcoux D."/>
            <person name="Ullrich K.K."/>
            <person name="Haas F.B."/>
            <person name="Vanderstraeten L."/>
            <person name="Becker D."/>
            <person name="Lang D."/>
            <person name="Vosolsobe S."/>
            <person name="Rombauts S."/>
            <person name="Wilhelmsson P.K.I."/>
            <person name="Janitza P."/>
            <person name="Kern R."/>
            <person name="Heyl A."/>
            <person name="Rumpler F."/>
            <person name="Villalobos L.I.A.C."/>
            <person name="Clay J.M."/>
            <person name="Skokan R."/>
            <person name="Toyoda A."/>
            <person name="Suzuki Y."/>
            <person name="Kagoshima H."/>
            <person name="Schijlen E."/>
            <person name="Tajeshwar N."/>
            <person name="Catarino B."/>
            <person name="Hetherington A.J."/>
            <person name="Saltykova A."/>
            <person name="Bonnot C."/>
            <person name="Breuninger H."/>
            <person name="Symeonidi A."/>
            <person name="Radhakrishnan G.V."/>
            <person name="Van Nieuwerburgh F."/>
            <person name="Deforce D."/>
            <person name="Chang C."/>
            <person name="Karol K.G."/>
            <person name="Hedrich R."/>
            <person name="Ulvskov P."/>
            <person name="Glockner G."/>
            <person name="Delwiche C.F."/>
            <person name="Petrasek J."/>
            <person name="Van de Peer Y."/>
            <person name="Friml J."/>
            <person name="Beilby M."/>
            <person name="Dolan L."/>
            <person name="Kohara Y."/>
            <person name="Sugano S."/>
            <person name="Fujiyama A."/>
            <person name="Delaux P.-M."/>
            <person name="Quint M."/>
            <person name="TheiBen G."/>
            <person name="Hagemann M."/>
            <person name="Harholt J."/>
            <person name="Dunand C."/>
            <person name="Zachgo S."/>
            <person name="Langdale J."/>
            <person name="Maumus F."/>
            <person name="Straeten D.V.D."/>
            <person name="Gould S.B."/>
            <person name="Rensing S.A."/>
        </authorList>
    </citation>
    <scope>NUCLEOTIDE SEQUENCE [LARGE SCALE GENOMIC DNA]</scope>
    <source>
        <strain evidence="1 2">S276</strain>
    </source>
</reference>
<accession>A0A388KZ05</accession>
<name>A0A388KZ05_CHABU</name>
<evidence type="ECO:0000313" key="1">
    <source>
        <dbReference type="EMBL" id="GBG75212.1"/>
    </source>
</evidence>
<proteinExistence type="predicted"/>
<protein>
    <submittedName>
        <fullName evidence="1">Uncharacterized protein</fullName>
    </submittedName>
</protein>
<evidence type="ECO:0000313" key="2">
    <source>
        <dbReference type="Proteomes" id="UP000265515"/>
    </source>
</evidence>
<dbReference type="EMBL" id="BFEA01000220">
    <property type="protein sequence ID" value="GBG75212.1"/>
    <property type="molecule type" value="Genomic_DNA"/>
</dbReference>
<sequence>MVQEVHQREKTYGPGCIHRTCFWVWCVPLGVRETLVCVRLSYDAVRFWESIYRLFYLTAFPGKGMDCDGTRDSASPVGVGPSRSTWNLVHGSVLRLRCYGKPSASSSMYVRAFPGKGIDSGQPGKRADWCRSLQRVCRTSDACGGSVMRHRGSGKALASSSTYELFLAKGWIVVHRVTGSSRCPFRTMQDVKSVYVSEAEATASTPLATFAHPVDRRPEECLEQGSC</sequence>
<gene>
    <name evidence="1" type="ORF">CBR_g19848</name>
</gene>
<dbReference type="Gramene" id="GBG75212">
    <property type="protein sequence ID" value="GBG75212"/>
    <property type="gene ID" value="CBR_g19848"/>
</dbReference>
<organism evidence="1 2">
    <name type="scientific">Chara braunii</name>
    <name type="common">Braun's stonewort</name>
    <dbReference type="NCBI Taxonomy" id="69332"/>
    <lineage>
        <taxon>Eukaryota</taxon>
        <taxon>Viridiplantae</taxon>
        <taxon>Streptophyta</taxon>
        <taxon>Charophyceae</taxon>
        <taxon>Charales</taxon>
        <taxon>Characeae</taxon>
        <taxon>Chara</taxon>
    </lineage>
</organism>